<dbReference type="GeneID" id="70137135"/>
<keyword evidence="4" id="KW-1185">Reference proteome</keyword>
<feature type="region of interest" description="Disordered" evidence="1">
    <location>
        <begin position="133"/>
        <end position="156"/>
    </location>
</feature>
<proteinExistence type="predicted"/>
<organism evidence="3 4">
    <name type="scientific">Truncatella angustata</name>
    <dbReference type="NCBI Taxonomy" id="152316"/>
    <lineage>
        <taxon>Eukaryota</taxon>
        <taxon>Fungi</taxon>
        <taxon>Dikarya</taxon>
        <taxon>Ascomycota</taxon>
        <taxon>Pezizomycotina</taxon>
        <taxon>Sordariomycetes</taxon>
        <taxon>Xylariomycetidae</taxon>
        <taxon>Amphisphaeriales</taxon>
        <taxon>Sporocadaceae</taxon>
        <taxon>Truncatella</taxon>
    </lineage>
</organism>
<feature type="compositionally biased region" description="Polar residues" evidence="1">
    <location>
        <begin position="133"/>
        <end position="153"/>
    </location>
</feature>
<name>A0A9P8UBD1_9PEZI</name>
<dbReference type="AlphaFoldDB" id="A0A9P8UBD1"/>
<protein>
    <submittedName>
        <fullName evidence="3">Uncharacterized protein</fullName>
    </submittedName>
</protein>
<feature type="transmembrane region" description="Helical" evidence="2">
    <location>
        <begin position="753"/>
        <end position="774"/>
    </location>
</feature>
<keyword evidence="2" id="KW-0472">Membrane</keyword>
<feature type="region of interest" description="Disordered" evidence="1">
    <location>
        <begin position="510"/>
        <end position="530"/>
    </location>
</feature>
<sequence>MCYQLVEIYSGCGCLYYQHAIDRCSSYGKRGHGITKRTIRVGYACIEHNRSLGNSYPDSNSWPLQNSPPAPVQPQQTLKHATKVIKQQEHLYQKLLEYNINSKQDIRSNLEDRSQVEIPGQGSDIIHKILSSQKQSIGTGAGSQSDPPTSSCADSELNDEQKLVAVPFVPNAGLEISLPNRNSGGKNTGVSQDDHENGRTNHPRNVETPITINADLNSESFKNVHLGPKVDLVIDTVYEEEILDDAISSNMTSIFDGSKRAKSSVTSAQPTESPNAVDSLVNGLIYDTILQYLWPQLFLRLNSKNVSRAYVTRLLFRYSLDLQNLAQNMKESESYSQRIRAARFVERKREALAQEICNWFQLPAPQDDEAEPQFANLTDLPIETDRDIEIQDIEQEDSAQVDLLKNFLFQTDPFYYFRENVRALVEQPLVLPFRIRSLDYARRWFDNVGISLRKPTLQTSQQRVYYTCKCGQKLYDDYSESRQGALLELKLLLSQYGIQTFSTGDVESQIPQAPATNSKIPPSLPSKQRGRHPDIRLPIFWQGQNKIELGKCRTKLGSNEAEDKHNYVLTCLPFGRFVSKLRQPEVCTVDSDQDFFALLRVMYRENRSKLPLSLLRRVKSIKFVQMEMYHKDLADIRSYPSLPSDNHKDQYFYDPMPADLMPPIGSNLLVHLFENPTHAGVLPNLYSRIPKKLREKLAPCPQKGTSVGWGLAFTEGIDTFIFFLCGCLGFLVCLVVALVWTATKGDVQGGFGIGAFLLSFMVFCGGLIHSSIAVTGQH</sequence>
<keyword evidence="2" id="KW-1133">Transmembrane helix</keyword>
<dbReference type="Proteomes" id="UP000758603">
    <property type="component" value="Unassembled WGS sequence"/>
</dbReference>
<gene>
    <name evidence="3" type="ORF">BKA67DRAFT_663766</name>
</gene>
<feature type="region of interest" description="Disordered" evidence="1">
    <location>
        <begin position="175"/>
        <end position="206"/>
    </location>
</feature>
<dbReference type="RefSeq" id="XP_045952401.1">
    <property type="nucleotide sequence ID" value="XM_046108244.1"/>
</dbReference>
<feature type="transmembrane region" description="Helical" evidence="2">
    <location>
        <begin position="720"/>
        <end position="741"/>
    </location>
</feature>
<accession>A0A9P8UBD1</accession>
<evidence type="ECO:0000256" key="2">
    <source>
        <dbReference type="SAM" id="Phobius"/>
    </source>
</evidence>
<evidence type="ECO:0000313" key="3">
    <source>
        <dbReference type="EMBL" id="KAH6645887.1"/>
    </source>
</evidence>
<reference evidence="3" key="1">
    <citation type="journal article" date="2021" name="Nat. Commun.">
        <title>Genetic determinants of endophytism in the Arabidopsis root mycobiome.</title>
        <authorList>
            <person name="Mesny F."/>
            <person name="Miyauchi S."/>
            <person name="Thiergart T."/>
            <person name="Pickel B."/>
            <person name="Atanasova L."/>
            <person name="Karlsson M."/>
            <person name="Huettel B."/>
            <person name="Barry K.W."/>
            <person name="Haridas S."/>
            <person name="Chen C."/>
            <person name="Bauer D."/>
            <person name="Andreopoulos W."/>
            <person name="Pangilinan J."/>
            <person name="LaButti K."/>
            <person name="Riley R."/>
            <person name="Lipzen A."/>
            <person name="Clum A."/>
            <person name="Drula E."/>
            <person name="Henrissat B."/>
            <person name="Kohler A."/>
            <person name="Grigoriev I.V."/>
            <person name="Martin F.M."/>
            <person name="Hacquard S."/>
        </authorList>
    </citation>
    <scope>NUCLEOTIDE SEQUENCE</scope>
    <source>
        <strain evidence="3">MPI-SDFR-AT-0073</strain>
    </source>
</reference>
<dbReference type="OrthoDB" id="5355526at2759"/>
<comment type="caution">
    <text evidence="3">The sequence shown here is derived from an EMBL/GenBank/DDBJ whole genome shotgun (WGS) entry which is preliminary data.</text>
</comment>
<evidence type="ECO:0000313" key="4">
    <source>
        <dbReference type="Proteomes" id="UP000758603"/>
    </source>
</evidence>
<evidence type="ECO:0000256" key="1">
    <source>
        <dbReference type="SAM" id="MobiDB-lite"/>
    </source>
</evidence>
<feature type="compositionally biased region" description="Polar residues" evidence="1">
    <location>
        <begin position="510"/>
        <end position="520"/>
    </location>
</feature>
<feature type="compositionally biased region" description="Polar residues" evidence="1">
    <location>
        <begin position="179"/>
        <end position="191"/>
    </location>
</feature>
<dbReference type="EMBL" id="JAGPXC010000010">
    <property type="protein sequence ID" value="KAH6645887.1"/>
    <property type="molecule type" value="Genomic_DNA"/>
</dbReference>
<keyword evidence="2" id="KW-0812">Transmembrane</keyword>